<dbReference type="InterPro" id="IPR001789">
    <property type="entry name" value="Sig_transdc_resp-reg_receiver"/>
</dbReference>
<dbReference type="SMART" id="SM00387">
    <property type="entry name" value="HATPase_c"/>
    <property type="match status" value="1"/>
</dbReference>
<accession>A0A2M8QXY4</accession>
<feature type="domain" description="Response regulatory" evidence="8">
    <location>
        <begin position="336"/>
        <end position="453"/>
    </location>
</feature>
<dbReference type="GO" id="GO:0009927">
    <property type="term" value="F:histidine phosphotransfer kinase activity"/>
    <property type="evidence" value="ECO:0007669"/>
    <property type="project" value="TreeGrafter"/>
</dbReference>
<dbReference type="InterPro" id="IPR004358">
    <property type="entry name" value="Sig_transdc_His_kin-like_C"/>
</dbReference>
<evidence type="ECO:0000259" key="7">
    <source>
        <dbReference type="PROSITE" id="PS50109"/>
    </source>
</evidence>
<dbReference type="CDD" id="cd00082">
    <property type="entry name" value="HisKA"/>
    <property type="match status" value="1"/>
</dbReference>
<evidence type="ECO:0000313" key="10">
    <source>
        <dbReference type="Proteomes" id="UP000231194"/>
    </source>
</evidence>
<evidence type="ECO:0000256" key="5">
    <source>
        <dbReference type="ARBA" id="ARBA00022777"/>
    </source>
</evidence>
<dbReference type="PROSITE" id="PS50110">
    <property type="entry name" value="RESPONSE_REGULATORY"/>
    <property type="match status" value="1"/>
</dbReference>
<dbReference type="GO" id="GO:0000155">
    <property type="term" value="F:phosphorelay sensor kinase activity"/>
    <property type="evidence" value="ECO:0007669"/>
    <property type="project" value="InterPro"/>
</dbReference>
<dbReference type="InterPro" id="IPR003661">
    <property type="entry name" value="HisK_dim/P_dom"/>
</dbReference>
<keyword evidence="3 6" id="KW-0597">Phosphoprotein</keyword>
<dbReference type="SUPFAM" id="SSF47384">
    <property type="entry name" value="Homodimeric domain of signal transducing histidine kinase"/>
    <property type="match status" value="1"/>
</dbReference>
<keyword evidence="5 9" id="KW-0418">Kinase</keyword>
<dbReference type="RefSeq" id="WP_100236544.1">
    <property type="nucleotide sequence ID" value="NZ_PGVG01000061.1"/>
</dbReference>
<dbReference type="SMART" id="SM00388">
    <property type="entry name" value="HisKA"/>
    <property type="match status" value="1"/>
</dbReference>
<evidence type="ECO:0000259" key="8">
    <source>
        <dbReference type="PROSITE" id="PS50110"/>
    </source>
</evidence>
<dbReference type="EC" id="2.7.13.3" evidence="2"/>
<keyword evidence="4" id="KW-0808">Transferase</keyword>
<keyword evidence="10" id="KW-1185">Reference proteome</keyword>
<dbReference type="InterPro" id="IPR036890">
    <property type="entry name" value="HATPase_C_sf"/>
</dbReference>
<dbReference type="Gene3D" id="1.10.287.130">
    <property type="match status" value="1"/>
</dbReference>
<name>A0A2M8QXY4_9BRAD</name>
<dbReference type="SUPFAM" id="SSF55874">
    <property type="entry name" value="ATPase domain of HSP90 chaperone/DNA topoisomerase II/histidine kinase"/>
    <property type="match status" value="1"/>
</dbReference>
<dbReference type="Pfam" id="PF02518">
    <property type="entry name" value="HATPase_c"/>
    <property type="match status" value="1"/>
</dbReference>
<feature type="domain" description="Histidine kinase" evidence="7">
    <location>
        <begin position="97"/>
        <end position="309"/>
    </location>
</feature>
<gene>
    <name evidence="9" type="ORF">CVM73_36440</name>
</gene>
<dbReference type="EMBL" id="PGVG01000061">
    <property type="protein sequence ID" value="PJG50436.1"/>
    <property type="molecule type" value="Genomic_DNA"/>
</dbReference>
<comment type="caution">
    <text evidence="9">The sequence shown here is derived from an EMBL/GenBank/DDBJ whole genome shotgun (WGS) entry which is preliminary data.</text>
</comment>
<dbReference type="SMART" id="SM00448">
    <property type="entry name" value="REC"/>
    <property type="match status" value="1"/>
</dbReference>
<dbReference type="InterPro" id="IPR036097">
    <property type="entry name" value="HisK_dim/P_sf"/>
</dbReference>
<evidence type="ECO:0000313" key="9">
    <source>
        <dbReference type="EMBL" id="PJG50436.1"/>
    </source>
</evidence>
<reference evidence="9 10" key="1">
    <citation type="submission" date="2017-11" db="EMBL/GenBank/DDBJ databases">
        <title>Bradyrhizobium forestalis sp. nov., an efficient nitrogen-fixing bacterium isolated from nodules of forest legume species in the Amazon.</title>
        <authorList>
            <person name="Costa E.M."/>
            <person name="Guimaraes A."/>
            <person name="Carvalho T.S."/>
            <person name="Rodrigues T.L."/>
            <person name="Ribeiro P.R.A."/>
            <person name="Lebbe L."/>
            <person name="Willems A."/>
            <person name="Moreira F.M.S."/>
        </authorList>
    </citation>
    <scope>NUCLEOTIDE SEQUENCE [LARGE SCALE GENOMIC DNA]</scope>
    <source>
        <strain evidence="9 10">INPA54B</strain>
    </source>
</reference>
<dbReference type="PANTHER" id="PTHR43047:SF9">
    <property type="entry name" value="HISTIDINE KINASE"/>
    <property type="match status" value="1"/>
</dbReference>
<dbReference type="FunFam" id="3.30.565.10:FF:000049">
    <property type="entry name" value="Two-component sensor histidine kinase"/>
    <property type="match status" value="1"/>
</dbReference>
<dbReference type="PRINTS" id="PR00344">
    <property type="entry name" value="BCTRLSENSOR"/>
</dbReference>
<proteinExistence type="predicted"/>
<evidence type="ECO:0000256" key="4">
    <source>
        <dbReference type="ARBA" id="ARBA00022679"/>
    </source>
</evidence>
<organism evidence="9 10">
    <name type="scientific">Bradyrhizobium forestalis</name>
    <dbReference type="NCBI Taxonomy" id="1419263"/>
    <lineage>
        <taxon>Bacteria</taxon>
        <taxon>Pseudomonadati</taxon>
        <taxon>Pseudomonadota</taxon>
        <taxon>Alphaproteobacteria</taxon>
        <taxon>Hyphomicrobiales</taxon>
        <taxon>Nitrobacteraceae</taxon>
        <taxon>Bradyrhizobium</taxon>
    </lineage>
</organism>
<dbReference type="InterPro" id="IPR011006">
    <property type="entry name" value="CheY-like_superfamily"/>
</dbReference>
<evidence type="ECO:0000256" key="1">
    <source>
        <dbReference type="ARBA" id="ARBA00000085"/>
    </source>
</evidence>
<evidence type="ECO:0000256" key="2">
    <source>
        <dbReference type="ARBA" id="ARBA00012438"/>
    </source>
</evidence>
<dbReference type="InterPro" id="IPR005467">
    <property type="entry name" value="His_kinase_dom"/>
</dbReference>
<comment type="catalytic activity">
    <reaction evidence="1">
        <text>ATP + protein L-histidine = ADP + protein N-phospho-L-histidine.</text>
        <dbReference type="EC" id="2.7.13.3"/>
    </reaction>
</comment>
<dbReference type="Gene3D" id="3.40.50.2300">
    <property type="match status" value="1"/>
</dbReference>
<dbReference type="PANTHER" id="PTHR43047">
    <property type="entry name" value="TWO-COMPONENT HISTIDINE PROTEIN KINASE"/>
    <property type="match status" value="1"/>
</dbReference>
<evidence type="ECO:0000256" key="6">
    <source>
        <dbReference type="PROSITE-ProRule" id="PRU00169"/>
    </source>
</evidence>
<dbReference type="OrthoDB" id="9764438at2"/>
<dbReference type="Proteomes" id="UP000231194">
    <property type="component" value="Unassembled WGS sequence"/>
</dbReference>
<dbReference type="PROSITE" id="PS50109">
    <property type="entry name" value="HIS_KIN"/>
    <property type="match status" value="1"/>
</dbReference>
<dbReference type="CDD" id="cd00156">
    <property type="entry name" value="REC"/>
    <property type="match status" value="1"/>
</dbReference>
<sequence>MTETWQDPQTVEQLQREAAKLRKINAALMSRVERSMDQQLNAFSLFETAIALDHKVRDRTHQLREALHSVERANEGLYRAKQQAEAASSLKSSVLISVTHDLLQPLNAARLTLSALTEMMESQEAGLLIDQADRSLVMLEDLLRSLLEIAKLDAGALKPEVRAIALAPLFEQLRNEFEPIAARQGLSLRIRSSGLAVRSDAMMLRRILQNLLANAIRYTRSGGVVMGCRPRGDQICVQVSDTGPGIAQAQQEAIFREFQRGEAIATDQAGFGLGLSIVRRFATVLGHEVRLSSQLGRGSTFTLELGPADLAEVDDEVQEVKLAERPYNYSGLEGAKILLIENDPNGSEAMAALLEGWGCDVATTRSAADALVRLSELGGAPDVVIADLHLDHGESGLSAIADVREQLKLDTPAMIITADYSEQAAKEASLHGLEVLKKPIKPAEMRALLSFLLS</sequence>
<dbReference type="Pfam" id="PF00072">
    <property type="entry name" value="Response_reg"/>
    <property type="match status" value="1"/>
</dbReference>
<feature type="modified residue" description="4-aspartylphosphate" evidence="6">
    <location>
        <position position="387"/>
    </location>
</feature>
<dbReference type="GO" id="GO:0005886">
    <property type="term" value="C:plasma membrane"/>
    <property type="evidence" value="ECO:0007669"/>
    <property type="project" value="TreeGrafter"/>
</dbReference>
<dbReference type="SUPFAM" id="SSF52172">
    <property type="entry name" value="CheY-like"/>
    <property type="match status" value="1"/>
</dbReference>
<dbReference type="Gene3D" id="3.30.565.10">
    <property type="entry name" value="Histidine kinase-like ATPase, C-terminal domain"/>
    <property type="match status" value="1"/>
</dbReference>
<protein>
    <recommendedName>
        <fullName evidence="2">histidine kinase</fullName>
        <ecNumber evidence="2">2.7.13.3</ecNumber>
    </recommendedName>
</protein>
<dbReference type="Pfam" id="PF00512">
    <property type="entry name" value="HisKA"/>
    <property type="match status" value="1"/>
</dbReference>
<evidence type="ECO:0000256" key="3">
    <source>
        <dbReference type="ARBA" id="ARBA00022553"/>
    </source>
</evidence>
<dbReference type="InterPro" id="IPR003594">
    <property type="entry name" value="HATPase_dom"/>
</dbReference>
<dbReference type="AlphaFoldDB" id="A0A2M8QXY4"/>